<keyword evidence="2" id="KW-0732">Signal</keyword>
<dbReference type="PANTHER" id="PTHR37423">
    <property type="entry name" value="SOLUBLE LYTIC MUREIN TRANSGLYCOSYLASE-RELATED"/>
    <property type="match status" value="1"/>
</dbReference>
<dbReference type="Pfam" id="PF01464">
    <property type="entry name" value="SLT"/>
    <property type="match status" value="1"/>
</dbReference>
<dbReference type="CDD" id="cd00254">
    <property type="entry name" value="LT-like"/>
    <property type="match status" value="1"/>
</dbReference>
<evidence type="ECO:0000259" key="3">
    <source>
        <dbReference type="Pfam" id="PF01464"/>
    </source>
</evidence>
<dbReference type="InterPro" id="IPR025392">
    <property type="entry name" value="DUF4124"/>
</dbReference>
<dbReference type="HOGENOM" id="CLU_065765_1_1_7"/>
<sequence length="199" mass="22277">MRSIVRCILAVCCAALLGGPPLPAHSGSIYYYRDEQGVTHFTDLPSSNKFKLYSLFASKTGADRTEILGLVRKFSRLHDVDHHLIQAVLETESDYRPQAVSTAGAQGLMQIMPETQQDLGLMDPFEPAANIEAGVRYFKGLLGQFSELPLALAAYNAGPQRVRRYDGIPPYKETQRYVRKVMSRYQELKAGNDHVQSRE</sequence>
<evidence type="ECO:0000256" key="2">
    <source>
        <dbReference type="SAM" id="SignalP"/>
    </source>
</evidence>
<dbReference type="Gene3D" id="1.10.530.10">
    <property type="match status" value="1"/>
</dbReference>
<dbReference type="KEGG" id="drt:Dret_1919"/>
<evidence type="ECO:0000259" key="4">
    <source>
        <dbReference type="Pfam" id="PF13511"/>
    </source>
</evidence>
<reference evidence="6" key="1">
    <citation type="submission" date="2009-09" db="EMBL/GenBank/DDBJ databases">
        <title>The complete chromosome of Desulfohalobium retbaense DSM 5692.</title>
        <authorList>
            <consortium name="US DOE Joint Genome Institute (JGI-PGF)"/>
            <person name="Lucas S."/>
            <person name="Copeland A."/>
            <person name="Lapidus A."/>
            <person name="Glavina del Rio T."/>
            <person name="Dalin E."/>
            <person name="Tice H."/>
            <person name="Bruce D."/>
            <person name="Goodwin L."/>
            <person name="Pitluck S."/>
            <person name="Kyrpides N."/>
            <person name="Mavromatis K."/>
            <person name="Ivanova N."/>
            <person name="Mikhailova N."/>
            <person name="Munk A.C."/>
            <person name="Brettin T."/>
            <person name="Detter J.C."/>
            <person name="Han C."/>
            <person name="Tapia R."/>
            <person name="Larimer F."/>
            <person name="Land M."/>
            <person name="Hauser L."/>
            <person name="Markowitz V."/>
            <person name="Cheng J.-F."/>
            <person name="Hugenholtz P."/>
            <person name="Woyke T."/>
            <person name="Wu D."/>
            <person name="Spring S."/>
            <person name="Klenk H.-P."/>
            <person name="Eisen J.A."/>
        </authorList>
    </citation>
    <scope>NUCLEOTIDE SEQUENCE [LARGE SCALE GENOMIC DNA]</scope>
    <source>
        <strain evidence="6">DSM 5692</strain>
    </source>
</reference>
<feature type="signal peptide" evidence="2">
    <location>
        <begin position="1"/>
        <end position="24"/>
    </location>
</feature>
<dbReference type="InterPro" id="IPR008258">
    <property type="entry name" value="Transglycosylase_SLT_dom_1"/>
</dbReference>
<evidence type="ECO:0000256" key="1">
    <source>
        <dbReference type="ARBA" id="ARBA00007734"/>
    </source>
</evidence>
<dbReference type="eggNOG" id="COG0741">
    <property type="taxonomic scope" value="Bacteria"/>
</dbReference>
<evidence type="ECO:0000313" key="6">
    <source>
        <dbReference type="Proteomes" id="UP000001052"/>
    </source>
</evidence>
<dbReference type="CAZy" id="GH23">
    <property type="family name" value="Glycoside Hydrolase Family 23"/>
</dbReference>
<name>C8X4I0_DESRD</name>
<reference evidence="5 6" key="2">
    <citation type="journal article" date="2010" name="Stand. Genomic Sci.">
        <title>Complete genome sequence of Desulfohalobium retbaense type strain (HR(100)).</title>
        <authorList>
            <person name="Spring S."/>
            <person name="Nolan M."/>
            <person name="Lapidus A."/>
            <person name="Glavina Del Rio T."/>
            <person name="Copeland A."/>
            <person name="Tice H."/>
            <person name="Cheng J.F."/>
            <person name="Lucas S."/>
            <person name="Land M."/>
            <person name="Chen F."/>
            <person name="Bruce D."/>
            <person name="Goodwin L."/>
            <person name="Pitluck S."/>
            <person name="Ivanova N."/>
            <person name="Mavromatis K."/>
            <person name="Mikhailova N."/>
            <person name="Pati A."/>
            <person name="Chen A."/>
            <person name="Palaniappan K."/>
            <person name="Hauser L."/>
            <person name="Chang Y.J."/>
            <person name="Jeffries C.D."/>
            <person name="Munk C."/>
            <person name="Kiss H."/>
            <person name="Chain P."/>
            <person name="Han C."/>
            <person name="Brettin T."/>
            <person name="Detter J.C."/>
            <person name="Schuler E."/>
            <person name="Goker M."/>
            <person name="Rohde M."/>
            <person name="Bristow J."/>
            <person name="Eisen J.A."/>
            <person name="Markowitz V."/>
            <person name="Hugenholtz P."/>
            <person name="Kyrpides N.C."/>
            <person name="Klenk H.P."/>
        </authorList>
    </citation>
    <scope>NUCLEOTIDE SEQUENCE [LARGE SCALE GENOMIC DNA]</scope>
    <source>
        <strain evidence="5 6">DSM 5692</strain>
    </source>
</reference>
<organism evidence="5 6">
    <name type="scientific">Desulfohalobium retbaense (strain ATCC 49708 / DSM 5692 / JCM 16813 / HR100)</name>
    <dbReference type="NCBI Taxonomy" id="485915"/>
    <lineage>
        <taxon>Bacteria</taxon>
        <taxon>Pseudomonadati</taxon>
        <taxon>Thermodesulfobacteriota</taxon>
        <taxon>Desulfovibrionia</taxon>
        <taxon>Desulfovibrionales</taxon>
        <taxon>Desulfohalobiaceae</taxon>
        <taxon>Desulfohalobium</taxon>
    </lineage>
</organism>
<proteinExistence type="inferred from homology"/>
<dbReference type="SUPFAM" id="SSF53955">
    <property type="entry name" value="Lysozyme-like"/>
    <property type="match status" value="1"/>
</dbReference>
<dbReference type="PANTHER" id="PTHR37423:SF2">
    <property type="entry name" value="MEMBRANE-BOUND LYTIC MUREIN TRANSGLYCOSYLASE C"/>
    <property type="match status" value="1"/>
</dbReference>
<protein>
    <submittedName>
        <fullName evidence="5">Lytic transglycosylase catalytic</fullName>
    </submittedName>
</protein>
<keyword evidence="6" id="KW-1185">Reference proteome</keyword>
<dbReference type="RefSeq" id="WP_015752346.1">
    <property type="nucleotide sequence ID" value="NC_013223.1"/>
</dbReference>
<dbReference type="AlphaFoldDB" id="C8X4I0"/>
<feature type="chain" id="PRO_5002994282" evidence="2">
    <location>
        <begin position="25"/>
        <end position="199"/>
    </location>
</feature>
<dbReference type="Pfam" id="PF13511">
    <property type="entry name" value="DUF4124"/>
    <property type="match status" value="1"/>
</dbReference>
<dbReference type="STRING" id="485915.Dret_1919"/>
<feature type="domain" description="Transglycosylase SLT" evidence="3">
    <location>
        <begin position="78"/>
        <end position="174"/>
    </location>
</feature>
<dbReference type="EMBL" id="CP001734">
    <property type="protein sequence ID" value="ACV69203.1"/>
    <property type="molecule type" value="Genomic_DNA"/>
</dbReference>
<evidence type="ECO:0000313" key="5">
    <source>
        <dbReference type="EMBL" id="ACV69203.1"/>
    </source>
</evidence>
<comment type="similarity">
    <text evidence="1">Belongs to the transglycosylase Slt family.</text>
</comment>
<dbReference type="Proteomes" id="UP000001052">
    <property type="component" value="Chromosome"/>
</dbReference>
<accession>C8X4I0</accession>
<dbReference type="InterPro" id="IPR023346">
    <property type="entry name" value="Lysozyme-like_dom_sf"/>
</dbReference>
<dbReference type="OrthoDB" id="9781970at2"/>
<feature type="domain" description="DUF4124" evidence="4">
    <location>
        <begin position="23"/>
        <end position="49"/>
    </location>
</feature>
<gene>
    <name evidence="5" type="ordered locus">Dret_1919</name>
</gene>